<name>A0A7D9HFF1_PARCT</name>
<dbReference type="InterPro" id="IPR011012">
    <property type="entry name" value="Longin-like_dom_sf"/>
</dbReference>
<keyword evidence="3 6" id="KW-0813">Transport</keyword>
<keyword evidence="5 6" id="KW-0472">Membrane</keyword>
<evidence type="ECO:0000256" key="5">
    <source>
        <dbReference type="ARBA" id="ARBA00023136"/>
    </source>
</evidence>
<proteinExistence type="inferred from homology"/>
<evidence type="ECO:0000256" key="6">
    <source>
        <dbReference type="PIRNR" id="PIRNR015588"/>
    </source>
</evidence>
<dbReference type="InterPro" id="IPR000804">
    <property type="entry name" value="Clathrin_sm-chain_CS"/>
</dbReference>
<dbReference type="PIRSF" id="PIRSF015588">
    <property type="entry name" value="AP_complex_sigma"/>
    <property type="match status" value="1"/>
</dbReference>
<dbReference type="PROSITE" id="PS00989">
    <property type="entry name" value="CLAT_ADAPTOR_S"/>
    <property type="match status" value="1"/>
</dbReference>
<dbReference type="SUPFAM" id="SSF64356">
    <property type="entry name" value="SNARE-like"/>
    <property type="match status" value="1"/>
</dbReference>
<sequence length="119" mass="14266">MFRYILILTKEGRTRFSKYYVDIEREDRVLTEAEIGRKCLQRRADQCTFMEYKDHKIVYRRYASLYFVAGVDVDETEMHIMCNLDKVHMILDEMIMNGDIIEPRKKNVLAMMRVVDGKT</sequence>
<gene>
    <name evidence="7" type="ORF">PACLA_8A002116</name>
</gene>
<accession>A0A7D9HFF1</accession>
<dbReference type="EMBL" id="CACRXK020000570">
    <property type="protein sequence ID" value="CAB3983057.1"/>
    <property type="molecule type" value="Genomic_DNA"/>
</dbReference>
<dbReference type="Pfam" id="PF01217">
    <property type="entry name" value="Clat_adaptor_s"/>
    <property type="match status" value="1"/>
</dbReference>
<reference evidence="7" key="1">
    <citation type="submission" date="2020-04" db="EMBL/GenBank/DDBJ databases">
        <authorList>
            <person name="Alioto T."/>
            <person name="Alioto T."/>
            <person name="Gomez Garrido J."/>
        </authorList>
    </citation>
    <scope>NUCLEOTIDE SEQUENCE</scope>
    <source>
        <strain evidence="7">A484AB</strain>
    </source>
</reference>
<evidence type="ECO:0000256" key="1">
    <source>
        <dbReference type="ARBA" id="ARBA00004308"/>
    </source>
</evidence>
<keyword evidence="4 6" id="KW-0653">Protein transport</keyword>
<dbReference type="Gene3D" id="3.30.450.60">
    <property type="match status" value="2"/>
</dbReference>
<evidence type="ECO:0000256" key="2">
    <source>
        <dbReference type="ARBA" id="ARBA00006972"/>
    </source>
</evidence>
<organism evidence="7 8">
    <name type="scientific">Paramuricea clavata</name>
    <name type="common">Red gorgonian</name>
    <name type="synonym">Violescent sea-whip</name>
    <dbReference type="NCBI Taxonomy" id="317549"/>
    <lineage>
        <taxon>Eukaryota</taxon>
        <taxon>Metazoa</taxon>
        <taxon>Cnidaria</taxon>
        <taxon>Anthozoa</taxon>
        <taxon>Octocorallia</taxon>
        <taxon>Malacalcyonacea</taxon>
        <taxon>Plexauridae</taxon>
        <taxon>Paramuricea</taxon>
    </lineage>
</organism>
<dbReference type="InterPro" id="IPR016635">
    <property type="entry name" value="AP_complex_ssu"/>
</dbReference>
<keyword evidence="8" id="KW-1185">Reference proteome</keyword>
<dbReference type="InterPro" id="IPR022775">
    <property type="entry name" value="AP_mu_sigma_su"/>
</dbReference>
<dbReference type="GO" id="GO:0012505">
    <property type="term" value="C:endomembrane system"/>
    <property type="evidence" value="ECO:0007669"/>
    <property type="project" value="UniProtKB-SubCell"/>
</dbReference>
<comment type="subcellular location">
    <subcellularLocation>
        <location evidence="1">Endomembrane system</location>
    </subcellularLocation>
</comment>
<dbReference type="PANTHER" id="PTHR11753">
    <property type="entry name" value="ADAPTOR COMPLEXES SMALL SUBUNIT FAMILY"/>
    <property type="match status" value="1"/>
</dbReference>
<evidence type="ECO:0000313" key="7">
    <source>
        <dbReference type="EMBL" id="CAB3983057.1"/>
    </source>
</evidence>
<dbReference type="GO" id="GO:0006886">
    <property type="term" value="P:intracellular protein transport"/>
    <property type="evidence" value="ECO:0007669"/>
    <property type="project" value="UniProtKB-UniRule"/>
</dbReference>
<dbReference type="Proteomes" id="UP001152795">
    <property type="component" value="Unassembled WGS sequence"/>
</dbReference>
<evidence type="ECO:0000256" key="4">
    <source>
        <dbReference type="ARBA" id="ARBA00022927"/>
    </source>
</evidence>
<protein>
    <recommendedName>
        <fullName evidence="6">AP complex subunit sigma</fullName>
    </recommendedName>
</protein>
<comment type="similarity">
    <text evidence="2 6">Belongs to the adaptor complexes small subunit family.</text>
</comment>
<evidence type="ECO:0000256" key="3">
    <source>
        <dbReference type="ARBA" id="ARBA00022448"/>
    </source>
</evidence>
<comment type="caution">
    <text evidence="7">The sequence shown here is derived from an EMBL/GenBank/DDBJ whole genome shotgun (WGS) entry which is preliminary data.</text>
</comment>
<evidence type="ECO:0000313" key="8">
    <source>
        <dbReference type="Proteomes" id="UP001152795"/>
    </source>
</evidence>
<dbReference type="OrthoDB" id="371463at2759"/>
<dbReference type="AlphaFoldDB" id="A0A7D9HFF1"/>
<dbReference type="GO" id="GO:0030117">
    <property type="term" value="C:membrane coat"/>
    <property type="evidence" value="ECO:0007669"/>
    <property type="project" value="InterPro"/>
</dbReference>
<dbReference type="GO" id="GO:0016192">
    <property type="term" value="P:vesicle-mediated transport"/>
    <property type="evidence" value="ECO:0007669"/>
    <property type="project" value="InterPro"/>
</dbReference>